<sequence>MATAPKTIGRGGAGNFRSPTDQRPAETPDTPDTRTVNPQLSSLRSGRGGAGNTNPSSSSSSTPSTGPSAGKSPAARLDAVIVGEAPKSAAKEVVYGGRGGAGNWKVGREEEEERRRVEEEGRKREVEEMVRREVEGGLVMPGRVYRGVGRGEEEEEEG</sequence>
<keyword evidence="3" id="KW-1185">Reference proteome</keyword>
<evidence type="ECO:0000256" key="1">
    <source>
        <dbReference type="SAM" id="MobiDB-lite"/>
    </source>
</evidence>
<feature type="region of interest" description="Disordered" evidence="1">
    <location>
        <begin position="94"/>
        <end position="127"/>
    </location>
</feature>
<accession>A0A2P2SWG3</accession>
<evidence type="ECO:0000313" key="3">
    <source>
        <dbReference type="Proteomes" id="UP000091956"/>
    </source>
</evidence>
<dbReference type="PANTHER" id="PTHR34693:SF1">
    <property type="entry name" value="PROTEIN PAR32"/>
    <property type="match status" value="1"/>
</dbReference>
<dbReference type="Proteomes" id="UP000091956">
    <property type="component" value="Unassembled WGS sequence"/>
</dbReference>
<dbReference type="InterPro" id="IPR022024">
    <property type="entry name" value="DUF3602"/>
</dbReference>
<dbReference type="EMBL" id="KV460207">
    <property type="protein sequence ID" value="OBU01198.1"/>
    <property type="molecule type" value="Genomic_DNA"/>
</dbReference>
<feature type="region of interest" description="Disordered" evidence="1">
    <location>
        <begin position="1"/>
        <end position="79"/>
    </location>
</feature>
<proteinExistence type="predicted"/>
<gene>
    <name evidence="2" type="ORF">VE01_00922</name>
</gene>
<dbReference type="GeneID" id="28834308"/>
<feature type="compositionally biased region" description="Low complexity" evidence="1">
    <location>
        <begin position="52"/>
        <end position="75"/>
    </location>
</feature>
<feature type="compositionally biased region" description="Basic and acidic residues" evidence="1">
    <location>
        <begin position="113"/>
        <end position="127"/>
    </location>
</feature>
<evidence type="ECO:0000313" key="2">
    <source>
        <dbReference type="EMBL" id="OBU01198.1"/>
    </source>
</evidence>
<dbReference type="PANTHER" id="PTHR34693">
    <property type="entry name" value="PROTEIN PAR32"/>
    <property type="match status" value="1"/>
</dbReference>
<dbReference type="Pfam" id="PF12223">
    <property type="entry name" value="DUF3602"/>
    <property type="match status" value="2"/>
</dbReference>
<dbReference type="RefSeq" id="XP_018134930.1">
    <property type="nucleotide sequence ID" value="XM_018270450.2"/>
</dbReference>
<dbReference type="OrthoDB" id="4159136at2759"/>
<organism evidence="2 3">
    <name type="scientific">Pseudogymnoascus verrucosus</name>
    <dbReference type="NCBI Taxonomy" id="342668"/>
    <lineage>
        <taxon>Eukaryota</taxon>
        <taxon>Fungi</taxon>
        <taxon>Dikarya</taxon>
        <taxon>Ascomycota</taxon>
        <taxon>Pezizomycotina</taxon>
        <taxon>Leotiomycetes</taxon>
        <taxon>Thelebolales</taxon>
        <taxon>Thelebolaceae</taxon>
        <taxon>Pseudogymnoascus</taxon>
    </lineage>
</organism>
<reference evidence="3" key="2">
    <citation type="journal article" date="2018" name="Nat. Commun.">
        <title>Extreme sensitivity to ultraviolet light in the fungal pathogen causing white-nose syndrome of bats.</title>
        <authorList>
            <person name="Palmer J.M."/>
            <person name="Drees K.P."/>
            <person name="Foster J.T."/>
            <person name="Lindner D.L."/>
        </authorList>
    </citation>
    <scope>NUCLEOTIDE SEQUENCE [LARGE SCALE GENOMIC DNA]</scope>
    <source>
        <strain evidence="3">UAMH 10579</strain>
    </source>
</reference>
<dbReference type="InterPro" id="IPR053203">
    <property type="entry name" value="Cisplatin_resist-associated"/>
</dbReference>
<name>A0A2P2SWG3_9PEZI</name>
<dbReference type="AlphaFoldDB" id="A0A2P2SWG3"/>
<protein>
    <submittedName>
        <fullName evidence="2">Uncharacterized protein</fullName>
    </submittedName>
</protein>
<reference evidence="2 3" key="1">
    <citation type="submission" date="2016-03" db="EMBL/GenBank/DDBJ databases">
        <title>Comparative genomics of Pseudogymnoascus destructans, the fungus causing white-nose syndrome of bats.</title>
        <authorList>
            <person name="Palmer J.M."/>
            <person name="Drees K.P."/>
            <person name="Foster J.T."/>
            <person name="Lindner D.L."/>
        </authorList>
    </citation>
    <scope>NUCLEOTIDE SEQUENCE [LARGE SCALE GENOMIC DNA]</scope>
    <source>
        <strain evidence="2 3">UAMH 10579</strain>
    </source>
</reference>